<keyword evidence="4" id="KW-1185">Reference proteome</keyword>
<dbReference type="AlphaFoldDB" id="A0A8J5XHT7"/>
<gene>
    <name evidence="3" type="ORF">KFE25_006710</name>
</gene>
<dbReference type="OrthoDB" id="74240at2759"/>
<dbReference type="PANTHER" id="PTHR47484">
    <property type="entry name" value="COMPLEX 1 PROTEIN CONTAINING PROTEIN, EXPRESSED"/>
    <property type="match status" value="1"/>
</dbReference>
<evidence type="ECO:0000313" key="3">
    <source>
        <dbReference type="EMBL" id="KAG8467658.1"/>
    </source>
</evidence>
<feature type="region of interest" description="Disordered" evidence="1">
    <location>
        <begin position="79"/>
        <end position="104"/>
    </location>
</feature>
<organism evidence="3 4">
    <name type="scientific">Diacronema lutheri</name>
    <name type="common">Unicellular marine alga</name>
    <name type="synonym">Monochrysis lutheri</name>
    <dbReference type="NCBI Taxonomy" id="2081491"/>
    <lineage>
        <taxon>Eukaryota</taxon>
        <taxon>Haptista</taxon>
        <taxon>Haptophyta</taxon>
        <taxon>Pavlovophyceae</taxon>
        <taxon>Pavlovales</taxon>
        <taxon>Pavlovaceae</taxon>
        <taxon>Diacronema</taxon>
    </lineage>
</organism>
<dbReference type="InterPro" id="IPR008011">
    <property type="entry name" value="Complex1_LYR_dom"/>
</dbReference>
<evidence type="ECO:0000256" key="1">
    <source>
        <dbReference type="SAM" id="MobiDB-lite"/>
    </source>
</evidence>
<feature type="domain" description="Complex 1 LYR protein" evidence="2">
    <location>
        <begin position="8"/>
        <end position="69"/>
    </location>
</feature>
<reference evidence="3" key="1">
    <citation type="submission" date="2021-05" db="EMBL/GenBank/DDBJ databases">
        <title>The genome of the haptophyte Pavlova lutheri (Diacronema luteri, Pavlovales) - a model for lipid biosynthesis in eukaryotic algae.</title>
        <authorList>
            <person name="Hulatt C.J."/>
            <person name="Posewitz M.C."/>
        </authorList>
    </citation>
    <scope>NUCLEOTIDE SEQUENCE</scope>
    <source>
        <strain evidence="3">NIVA-4/92</strain>
    </source>
</reference>
<name>A0A8J5XHT7_DIALT</name>
<protein>
    <recommendedName>
        <fullName evidence="2">Complex 1 LYR protein domain-containing protein</fullName>
    </recommendedName>
</protein>
<dbReference type="Pfam" id="PF05347">
    <property type="entry name" value="Complex1_LYR"/>
    <property type="match status" value="1"/>
</dbReference>
<dbReference type="Proteomes" id="UP000751190">
    <property type="component" value="Unassembled WGS sequence"/>
</dbReference>
<dbReference type="PANTHER" id="PTHR47484:SF1">
    <property type="entry name" value="COMPLEX 1 PROTEIN CONTAINING PROTEIN, EXPRESSED"/>
    <property type="match status" value="1"/>
</dbReference>
<evidence type="ECO:0000259" key="2">
    <source>
        <dbReference type="Pfam" id="PF05347"/>
    </source>
</evidence>
<sequence>MGALHTRKEATRLYRDIVRAARHFPWPHESGRPWRVVLVESARAEFEQARELDDANEVMRRLVIGRHCLDETAKKFEEKRQSFLAQQAREPSDGGAPSSGPGRP</sequence>
<feature type="compositionally biased region" description="Low complexity" evidence="1">
    <location>
        <begin position="93"/>
        <end position="104"/>
    </location>
</feature>
<accession>A0A8J5XHT7</accession>
<comment type="caution">
    <text evidence="3">The sequence shown here is derived from an EMBL/GenBank/DDBJ whole genome shotgun (WGS) entry which is preliminary data.</text>
</comment>
<dbReference type="EMBL" id="JAGTXO010000005">
    <property type="protein sequence ID" value="KAG8467658.1"/>
    <property type="molecule type" value="Genomic_DNA"/>
</dbReference>
<evidence type="ECO:0000313" key="4">
    <source>
        <dbReference type="Proteomes" id="UP000751190"/>
    </source>
</evidence>
<proteinExistence type="predicted"/>